<organism evidence="4 5">
    <name type="scientific">Candidimonas humi</name>
    <dbReference type="NCBI Taxonomy" id="683355"/>
    <lineage>
        <taxon>Bacteria</taxon>
        <taxon>Pseudomonadati</taxon>
        <taxon>Pseudomonadota</taxon>
        <taxon>Betaproteobacteria</taxon>
        <taxon>Burkholderiales</taxon>
        <taxon>Alcaligenaceae</taxon>
        <taxon>Candidimonas</taxon>
    </lineage>
</organism>
<keyword evidence="2" id="KW-0812">Transmembrane</keyword>
<feature type="region of interest" description="Disordered" evidence="1">
    <location>
        <begin position="26"/>
        <end position="55"/>
    </location>
</feature>
<dbReference type="CDD" id="cd06257">
    <property type="entry name" value="DnaJ"/>
    <property type="match status" value="1"/>
</dbReference>
<dbReference type="SMART" id="SM00271">
    <property type="entry name" value="DnaJ"/>
    <property type="match status" value="1"/>
</dbReference>
<dbReference type="PROSITE" id="PS50076">
    <property type="entry name" value="DNAJ_2"/>
    <property type="match status" value="1"/>
</dbReference>
<dbReference type="Pfam" id="PF00226">
    <property type="entry name" value="DnaJ"/>
    <property type="match status" value="1"/>
</dbReference>
<dbReference type="Proteomes" id="UP001595848">
    <property type="component" value="Unassembled WGS sequence"/>
</dbReference>
<evidence type="ECO:0000256" key="1">
    <source>
        <dbReference type="SAM" id="MobiDB-lite"/>
    </source>
</evidence>
<feature type="transmembrane region" description="Helical" evidence="2">
    <location>
        <begin position="6"/>
        <end position="25"/>
    </location>
</feature>
<evidence type="ECO:0000259" key="3">
    <source>
        <dbReference type="PROSITE" id="PS50076"/>
    </source>
</evidence>
<proteinExistence type="predicted"/>
<name>A0ABV8P1Z7_9BURK</name>
<dbReference type="EMBL" id="JBHSBV010000004">
    <property type="protein sequence ID" value="MFC4201847.1"/>
    <property type="molecule type" value="Genomic_DNA"/>
</dbReference>
<keyword evidence="2" id="KW-1133">Transmembrane helix</keyword>
<evidence type="ECO:0000313" key="4">
    <source>
        <dbReference type="EMBL" id="MFC4201847.1"/>
    </source>
</evidence>
<dbReference type="InterPro" id="IPR001623">
    <property type="entry name" value="DnaJ_domain"/>
</dbReference>
<sequence>MSGYEIVIVVICLFVGYWAMSKVMGSKDKPQQTASDKTENNSKPNEPPPNTNKQEQWWEILKIDRNAPIEQIQIAYKQQIQQYHPDKVNSLGEELRKLAEEKSKAINMAYQEGLKERGQ</sequence>
<feature type="compositionally biased region" description="Basic and acidic residues" evidence="1">
    <location>
        <begin position="26"/>
        <end position="40"/>
    </location>
</feature>
<keyword evidence="5" id="KW-1185">Reference proteome</keyword>
<reference evidence="5" key="1">
    <citation type="journal article" date="2019" name="Int. J. Syst. Evol. Microbiol.">
        <title>The Global Catalogue of Microorganisms (GCM) 10K type strain sequencing project: providing services to taxonomists for standard genome sequencing and annotation.</title>
        <authorList>
            <consortium name="The Broad Institute Genomics Platform"/>
            <consortium name="The Broad Institute Genome Sequencing Center for Infectious Disease"/>
            <person name="Wu L."/>
            <person name="Ma J."/>
        </authorList>
    </citation>
    <scope>NUCLEOTIDE SEQUENCE [LARGE SCALE GENOMIC DNA]</scope>
    <source>
        <strain evidence="5">LMG 24813</strain>
    </source>
</reference>
<keyword evidence="2" id="KW-0472">Membrane</keyword>
<dbReference type="RefSeq" id="WP_217964885.1">
    <property type="nucleotide sequence ID" value="NZ_JAHTBN010000004.1"/>
</dbReference>
<protein>
    <submittedName>
        <fullName evidence="4">DnaJ family molecular chaperone</fullName>
    </submittedName>
</protein>
<evidence type="ECO:0000256" key="2">
    <source>
        <dbReference type="SAM" id="Phobius"/>
    </source>
</evidence>
<comment type="caution">
    <text evidence="4">The sequence shown here is derived from an EMBL/GenBank/DDBJ whole genome shotgun (WGS) entry which is preliminary data.</text>
</comment>
<evidence type="ECO:0000313" key="5">
    <source>
        <dbReference type="Proteomes" id="UP001595848"/>
    </source>
</evidence>
<accession>A0ABV8P1Z7</accession>
<gene>
    <name evidence="4" type="ORF">ACFOY1_12870</name>
</gene>
<feature type="domain" description="J" evidence="3">
    <location>
        <begin position="56"/>
        <end position="119"/>
    </location>
</feature>